<dbReference type="PIRSF" id="PIRSF017082">
    <property type="entry name" value="YflP"/>
    <property type="match status" value="1"/>
</dbReference>
<reference evidence="2 3" key="1">
    <citation type="submission" date="2019-03" db="EMBL/GenBank/DDBJ databases">
        <title>Whole genome sequence of a novel Rubrobacter taiwanensis strain, isolated from Yellowstone National Park.</title>
        <authorList>
            <person name="Freed S."/>
            <person name="Ramaley R.F."/>
            <person name="Kyndt J.A."/>
        </authorList>
    </citation>
    <scope>NUCLEOTIDE SEQUENCE [LARGE SCALE GENOMIC DNA]</scope>
    <source>
        <strain evidence="2 3">Yellowstone</strain>
    </source>
</reference>
<proteinExistence type="inferred from homology"/>
<dbReference type="EMBL" id="SKBU01000015">
    <property type="protein sequence ID" value="TCJ16980.1"/>
    <property type="molecule type" value="Genomic_DNA"/>
</dbReference>
<dbReference type="InterPro" id="IPR005064">
    <property type="entry name" value="BUG"/>
</dbReference>
<gene>
    <name evidence="2" type="ORF">E0L93_09015</name>
</gene>
<protein>
    <submittedName>
        <fullName evidence="2">Tripartite tricarboxylate transporter substrate binding protein</fullName>
    </submittedName>
</protein>
<comment type="caution">
    <text evidence="2">The sequence shown here is derived from an EMBL/GenBank/DDBJ whole genome shotgun (WGS) entry which is preliminary data.</text>
</comment>
<evidence type="ECO:0000256" key="1">
    <source>
        <dbReference type="ARBA" id="ARBA00006987"/>
    </source>
</evidence>
<dbReference type="SUPFAM" id="SSF53850">
    <property type="entry name" value="Periplasmic binding protein-like II"/>
    <property type="match status" value="1"/>
</dbReference>
<evidence type="ECO:0000313" key="2">
    <source>
        <dbReference type="EMBL" id="TCJ16980.1"/>
    </source>
</evidence>
<evidence type="ECO:0000313" key="3">
    <source>
        <dbReference type="Proteomes" id="UP000295244"/>
    </source>
</evidence>
<dbReference type="Gene3D" id="3.40.190.10">
    <property type="entry name" value="Periplasmic binding protein-like II"/>
    <property type="match status" value="1"/>
</dbReference>
<accession>A0A4R1BI84</accession>
<dbReference type="Proteomes" id="UP000295244">
    <property type="component" value="Unassembled WGS sequence"/>
</dbReference>
<name>A0A4R1BI84_9ACTN</name>
<dbReference type="InterPro" id="IPR042100">
    <property type="entry name" value="Bug_dom1"/>
</dbReference>
<dbReference type="PANTHER" id="PTHR42928">
    <property type="entry name" value="TRICARBOXYLATE-BINDING PROTEIN"/>
    <property type="match status" value="1"/>
</dbReference>
<organism evidence="2 3">
    <name type="scientific">Rubrobacter taiwanensis</name>
    <dbReference type="NCBI Taxonomy" id="185139"/>
    <lineage>
        <taxon>Bacteria</taxon>
        <taxon>Bacillati</taxon>
        <taxon>Actinomycetota</taxon>
        <taxon>Rubrobacteria</taxon>
        <taxon>Rubrobacterales</taxon>
        <taxon>Rubrobacteraceae</taxon>
        <taxon>Rubrobacter</taxon>
    </lineage>
</organism>
<dbReference type="Gene3D" id="3.40.190.150">
    <property type="entry name" value="Bordetella uptake gene, domain 1"/>
    <property type="match status" value="1"/>
</dbReference>
<keyword evidence="3" id="KW-1185">Reference proteome</keyword>
<dbReference type="PANTHER" id="PTHR42928:SF5">
    <property type="entry name" value="BLR1237 PROTEIN"/>
    <property type="match status" value="1"/>
</dbReference>
<comment type="similarity">
    <text evidence="1">Belongs to the UPF0065 (bug) family.</text>
</comment>
<dbReference type="CDD" id="cd07012">
    <property type="entry name" value="PBP2_Bug_TTT"/>
    <property type="match status" value="1"/>
</dbReference>
<dbReference type="AlphaFoldDB" id="A0A4R1BI84"/>
<sequence>MGCAAQEGGDSYPNRSISYVIPFDPGGESDITARIQQGPLEEALGVSVVVSHQPGGGGALGWSELTRTEPDGYTIMGHNLPHIILQPMVRDDAGYETDQINQVYIFQSTPNALVVPEDSPYQSLEDLIRAAEENPGSITLGGSGEYTANHIGTLLLNELAGVEFTYVPFTGTGSAVPALLGGQVDGLMTYTTAALDMEEQGVRVLAVAAEERVSQLPDAPTFQEEGYDLVEGAFRGVAVPPETPEEIIQTLAEAFREVNNDPQVIEQMEELGFTLENLGPEEARELTQERREVYERLLEDLEELETG</sequence>
<dbReference type="OrthoDB" id="9780943at2"/>
<dbReference type="Pfam" id="PF03401">
    <property type="entry name" value="TctC"/>
    <property type="match status" value="1"/>
</dbReference>